<accession>A0ABX1J077</accession>
<evidence type="ECO:0000256" key="2">
    <source>
        <dbReference type="ARBA" id="ARBA00023136"/>
    </source>
</evidence>
<comment type="caution">
    <text evidence="4">The sequence shown here is derived from an EMBL/GenBank/DDBJ whole genome shotgun (WGS) entry which is preliminary data.</text>
</comment>
<organism evidence="4 5">
    <name type="scientific">Amycolatopsis acididurans</name>
    <dbReference type="NCBI Taxonomy" id="2724524"/>
    <lineage>
        <taxon>Bacteria</taxon>
        <taxon>Bacillati</taxon>
        <taxon>Actinomycetota</taxon>
        <taxon>Actinomycetes</taxon>
        <taxon>Pseudonocardiales</taxon>
        <taxon>Pseudonocardiaceae</taxon>
        <taxon>Amycolatopsis</taxon>
    </lineage>
</organism>
<reference evidence="4 5" key="1">
    <citation type="submission" date="2020-04" db="EMBL/GenBank/DDBJ databases">
        <title>Novel species.</title>
        <authorList>
            <person name="Teo W.F.A."/>
            <person name="Lipun K."/>
            <person name="Srisuk N."/>
            <person name="Duangmal K."/>
        </authorList>
    </citation>
    <scope>NUCLEOTIDE SEQUENCE [LARGE SCALE GENOMIC DNA]</scope>
    <source>
        <strain evidence="4 5">K13G38</strain>
    </source>
</reference>
<dbReference type="EMBL" id="JAAXLS010000001">
    <property type="protein sequence ID" value="NKQ51676.1"/>
    <property type="molecule type" value="Genomic_DNA"/>
</dbReference>
<dbReference type="Proteomes" id="UP000715441">
    <property type="component" value="Unassembled WGS sequence"/>
</dbReference>
<feature type="transmembrane region" description="Helical" evidence="3">
    <location>
        <begin position="6"/>
        <end position="27"/>
    </location>
</feature>
<protein>
    <recommendedName>
        <fullName evidence="6">Mce-associated membrane protein</fullName>
    </recommendedName>
</protein>
<evidence type="ECO:0000256" key="1">
    <source>
        <dbReference type="ARBA" id="ARBA00004370"/>
    </source>
</evidence>
<keyword evidence="3" id="KW-0812">Transmembrane</keyword>
<evidence type="ECO:0008006" key="6">
    <source>
        <dbReference type="Google" id="ProtNLM"/>
    </source>
</evidence>
<comment type="subcellular location">
    <subcellularLocation>
        <location evidence="1">Membrane</location>
    </subcellularLocation>
</comment>
<proteinExistence type="predicted"/>
<evidence type="ECO:0000313" key="5">
    <source>
        <dbReference type="Proteomes" id="UP000715441"/>
    </source>
</evidence>
<keyword evidence="5" id="KW-1185">Reference proteome</keyword>
<sequence length="161" mass="17226">MRVRAVLAYLVVALLIVGLGVVGGLYYQHVRAGEQRDADREAALASARQVVLDLVEIDPKTVEQTVQRLRDSATGAFQPELAQQADAIKQVVSQSQVSSHGSVVEAALSSSDGDNAVALAAVQATVTNAAAPQGEQRQYRFRVSLQRANAKWLVSNLEFVA</sequence>
<evidence type="ECO:0000313" key="4">
    <source>
        <dbReference type="EMBL" id="NKQ51676.1"/>
    </source>
</evidence>
<keyword evidence="3" id="KW-1133">Transmembrane helix</keyword>
<dbReference type="RefSeq" id="WP_168510763.1">
    <property type="nucleotide sequence ID" value="NZ_JAAXLS010000001.1"/>
</dbReference>
<evidence type="ECO:0000256" key="3">
    <source>
        <dbReference type="SAM" id="Phobius"/>
    </source>
</evidence>
<dbReference type="PANTHER" id="PTHR37042">
    <property type="entry name" value="OUTER MEMBRANE PROTEIN RV1973"/>
    <property type="match status" value="1"/>
</dbReference>
<keyword evidence="2 3" id="KW-0472">Membrane</keyword>
<name>A0ABX1J077_9PSEU</name>
<dbReference type="PANTHER" id="PTHR37042:SF4">
    <property type="entry name" value="OUTER MEMBRANE PROTEIN RV1973"/>
    <property type="match status" value="1"/>
</dbReference>
<gene>
    <name evidence="4" type="ORF">HFP15_02130</name>
</gene>